<dbReference type="InterPro" id="IPR016186">
    <property type="entry name" value="C-type_lectin-like/link_sf"/>
</dbReference>
<evidence type="ECO:0000313" key="3">
    <source>
        <dbReference type="EMBL" id="PTN09646.1"/>
    </source>
</evidence>
<dbReference type="CDD" id="cd03603">
    <property type="entry name" value="CLECT_VCBS"/>
    <property type="match status" value="1"/>
</dbReference>
<dbReference type="AlphaFoldDB" id="A0A2T5C4C8"/>
<dbReference type="Pfam" id="PF18911">
    <property type="entry name" value="PKD_4"/>
    <property type="match status" value="2"/>
</dbReference>
<dbReference type="InterPro" id="IPR050801">
    <property type="entry name" value="Ca-Dep_Lectins_ImmuneDev"/>
</dbReference>
<feature type="domain" description="PKD" evidence="2">
    <location>
        <begin position="633"/>
        <end position="701"/>
    </location>
</feature>
<dbReference type="InterPro" id="IPR016187">
    <property type="entry name" value="CTDL_fold"/>
</dbReference>
<dbReference type="Gene3D" id="2.60.40.10">
    <property type="entry name" value="Immunoglobulins"/>
    <property type="match status" value="2"/>
</dbReference>
<feature type="domain" description="PKD" evidence="2">
    <location>
        <begin position="892"/>
        <end position="970"/>
    </location>
</feature>
<sequence>MLLLAISMLTFGFSYGQSEAIEIEQGVRRNLVFCEDSIVFGDGLVQLIGDSVYDGLKISIANFSAGKERLECPDHSSSIQLSWLNENGTLQLSGAASTAEYEAAIANTIYINRNAVPDTASRQIAVTLLDADFLPETGHFYQYYSQYNITWTAARDSAAAKNYRGLQGYLATITSAAENDFIWTKIDGVGWIGATDSDEYSEEGEWVWATGPEAETVFWKGTSGGSPVNGEYSFWGGGEPNNSYTNLNGGIGEDYAHITQDPTQPAKSWNDLRNAGDSDFTYTPNYYIPRGYVVEYGGMDGDPELSLSASFEILIRKPIFSTVADHTICQHDSVALNHVYAGNYQWVPAAGLSSPDISKPKASPADTTTYMVVANWEGCIDSAYFTVNVKPVPDFDLGEDRNLCMGDSVWLDATPLNTDGMETYSWNTGAAGNKIQLGSNGRYSVRVTNRFQCLSTDTVDVTIHEYPQITISDKAILTCDARQLTIDGSVDKGAIRWTGSPALTFDDETVASPLIQAADTGYFQASVQVTDDFGCISRDTVELSFYDRPTTDLNIDSISCSGYSLDVDYVGNASSNALFSWYFPDTLYAEGRNLRELNIALGFQQTNQRKLGLQINESGCITEQDWTPIRVTPNLELTADVTEGCMPLETQFQASSTETIESYSWTFGDGAEEQSATDVIKHTYAAAGSFDVGLTVVSADGCTNSGLAHDFITVFPIRSAETDVDPNRCYPHQFDVLYTGSGTVADTYHWDLSELDPDEILLDPETTSGPLSIRLTDKPTATIGLWVESDKGCQSEMKTFKVKRKPWFDIEADVVSGCSPLTVNLSAKQLDTIDQLAYRWSTGLRDDAEGAGITEQYIEQGQEYRVWAVATSALTGCVDTVAFAQPVEIYRDPVAQFEPDRSERLISDALFQFTNNSSGAESYDWDFGDGGLSTDTNPDYRYRQVGWFRVHLLAESEFGCVDTTSRRVLVAPEDLFPPNALNPNSSNPENRIFRLAADAVQEQGYQMQIFNRWGEPMFESTDKAVGWDGRMKNGRFAPPGVYVWILNFNDVMDKPHRQKGTVTLVF</sequence>
<dbReference type="SUPFAM" id="SSF56436">
    <property type="entry name" value="C-type lectin-like"/>
    <property type="match status" value="1"/>
</dbReference>
<gene>
    <name evidence="3" type="ORF">C8N47_104193</name>
</gene>
<organism evidence="3 4">
    <name type="scientific">Mangrovibacterium marinum</name>
    <dbReference type="NCBI Taxonomy" id="1639118"/>
    <lineage>
        <taxon>Bacteria</taxon>
        <taxon>Pseudomonadati</taxon>
        <taxon>Bacteroidota</taxon>
        <taxon>Bacteroidia</taxon>
        <taxon>Marinilabiliales</taxon>
        <taxon>Prolixibacteraceae</taxon>
        <taxon>Mangrovibacterium</taxon>
    </lineage>
</organism>
<dbReference type="PANTHER" id="PTHR22801">
    <property type="entry name" value="LITHOSTATHINE"/>
    <property type="match status" value="1"/>
</dbReference>
<protein>
    <submittedName>
        <fullName evidence="3">PKD domain-containing protein</fullName>
    </submittedName>
</protein>
<evidence type="ECO:0000259" key="2">
    <source>
        <dbReference type="PROSITE" id="PS50093"/>
    </source>
</evidence>
<dbReference type="InterPro" id="IPR001304">
    <property type="entry name" value="C-type_lectin-like"/>
</dbReference>
<dbReference type="SUPFAM" id="SSF49299">
    <property type="entry name" value="PKD domain"/>
    <property type="match status" value="2"/>
</dbReference>
<dbReference type="InterPro" id="IPR035986">
    <property type="entry name" value="PKD_dom_sf"/>
</dbReference>
<evidence type="ECO:0000313" key="4">
    <source>
        <dbReference type="Proteomes" id="UP000243525"/>
    </source>
</evidence>
<proteinExistence type="predicted"/>
<dbReference type="SMART" id="SM00034">
    <property type="entry name" value="CLECT"/>
    <property type="match status" value="1"/>
</dbReference>
<dbReference type="InterPro" id="IPR013783">
    <property type="entry name" value="Ig-like_fold"/>
</dbReference>
<feature type="domain" description="C-type lectin" evidence="1">
    <location>
        <begin position="136"/>
        <end position="271"/>
    </location>
</feature>
<dbReference type="Gene3D" id="3.10.100.10">
    <property type="entry name" value="Mannose-Binding Protein A, subunit A"/>
    <property type="match status" value="1"/>
</dbReference>
<dbReference type="PROSITE" id="PS50093">
    <property type="entry name" value="PKD"/>
    <property type="match status" value="2"/>
</dbReference>
<accession>A0A2T5C4C8</accession>
<dbReference type="InterPro" id="IPR034007">
    <property type="entry name" value="CTLD_bac"/>
</dbReference>
<dbReference type="EMBL" id="QAAD01000004">
    <property type="protein sequence ID" value="PTN09646.1"/>
    <property type="molecule type" value="Genomic_DNA"/>
</dbReference>
<name>A0A2T5C4C8_9BACT</name>
<dbReference type="Proteomes" id="UP000243525">
    <property type="component" value="Unassembled WGS sequence"/>
</dbReference>
<comment type="caution">
    <text evidence="3">The sequence shown here is derived from an EMBL/GenBank/DDBJ whole genome shotgun (WGS) entry which is preliminary data.</text>
</comment>
<reference evidence="3 4" key="1">
    <citation type="submission" date="2018-04" db="EMBL/GenBank/DDBJ databases">
        <title>Genomic Encyclopedia of Archaeal and Bacterial Type Strains, Phase II (KMG-II): from individual species to whole genera.</title>
        <authorList>
            <person name="Goeker M."/>
        </authorList>
    </citation>
    <scope>NUCLEOTIDE SEQUENCE [LARGE SCALE GENOMIC DNA]</scope>
    <source>
        <strain evidence="3 4">DSM 28823</strain>
    </source>
</reference>
<dbReference type="InterPro" id="IPR000601">
    <property type="entry name" value="PKD_dom"/>
</dbReference>
<dbReference type="CDD" id="cd00146">
    <property type="entry name" value="PKD"/>
    <property type="match status" value="2"/>
</dbReference>
<evidence type="ECO:0000259" key="1">
    <source>
        <dbReference type="PROSITE" id="PS50041"/>
    </source>
</evidence>
<keyword evidence="4" id="KW-1185">Reference proteome</keyword>
<dbReference type="PANTHER" id="PTHR22801:SF63">
    <property type="entry name" value="C-TYPE LECTIN DOMAIN-CONTAINING PROTEIN"/>
    <property type="match status" value="1"/>
</dbReference>
<dbReference type="InterPro" id="IPR022409">
    <property type="entry name" value="PKD/Chitinase_dom"/>
</dbReference>
<dbReference type="PROSITE" id="PS50041">
    <property type="entry name" value="C_TYPE_LECTIN_2"/>
    <property type="match status" value="1"/>
</dbReference>
<dbReference type="SMART" id="SM00089">
    <property type="entry name" value="PKD"/>
    <property type="match status" value="2"/>
</dbReference>
<dbReference type="Pfam" id="PF13585">
    <property type="entry name" value="CHU_C"/>
    <property type="match status" value="1"/>
</dbReference>